<protein>
    <submittedName>
        <fullName evidence="2">Elongation initiation factor 5C</fullName>
    </submittedName>
    <submittedName>
        <fullName evidence="3">Elongation_initiation factor 5C</fullName>
    </submittedName>
</protein>
<dbReference type="PANTHER" id="PTHR14208:SF2">
    <property type="entry name" value="PROTEIN KRASAVIETZ"/>
    <property type="match status" value="1"/>
</dbReference>
<evidence type="ECO:0000313" key="2">
    <source>
        <dbReference type="EMBL" id="CAI9951402.1"/>
    </source>
</evidence>
<dbReference type="InterPro" id="IPR051245">
    <property type="entry name" value="eIF5-mimic_regulator"/>
</dbReference>
<evidence type="ECO:0000313" key="3">
    <source>
        <dbReference type="EMBL" id="CAL6037854.1"/>
    </source>
</evidence>
<dbReference type="EMBL" id="CAXDID020000138">
    <property type="protein sequence ID" value="CAL6037854.1"/>
    <property type="molecule type" value="Genomic_DNA"/>
</dbReference>
<dbReference type="AlphaFoldDB" id="A0AA86UHK5"/>
<organism evidence="2">
    <name type="scientific">Hexamita inflata</name>
    <dbReference type="NCBI Taxonomy" id="28002"/>
    <lineage>
        <taxon>Eukaryota</taxon>
        <taxon>Metamonada</taxon>
        <taxon>Diplomonadida</taxon>
        <taxon>Hexamitidae</taxon>
        <taxon>Hexamitinae</taxon>
        <taxon>Hexamita</taxon>
    </lineage>
</organism>
<sequence length="377" mass="44067">MPPRRQRKRKVQTALSGTQFIEVVNDSFDEGAFEEASFKDMFDDLKEIHNLNQNLESYFTEFYERIVCGCSGILVGEPAEPKNFSMLSCQEDALEAFCQAFEEFLQRFPILRNQMDKVIFRFLARFKNIDVKYQNRLLRIISLFIKNKTYNKSKKEEFFLTASCAEPEGIVAVCKCLDAIKNEITPEFTFEFAKQYGFLQIMKTDDFDMQYFQDTLPWFMNSINQLNQQEEKKDLTQNLIEAFKKELDLTEAATQAKQLCSDQKSWIELLCKASLQSLDVSKFGIQQSQQQFSQLIPMLKQEINSVHLQGFLMDLLMKECYEHPSLCEMFKPCLMTLYNAQIIDGNVIIAWYERAQGNGKATFGKQIFRFVEWLKAE</sequence>
<reference evidence="2" key="1">
    <citation type="submission" date="2023-06" db="EMBL/GenBank/DDBJ databases">
        <authorList>
            <person name="Kurt Z."/>
        </authorList>
    </citation>
    <scope>NUCLEOTIDE SEQUENCE</scope>
</reference>
<evidence type="ECO:0000259" key="1">
    <source>
        <dbReference type="PROSITE" id="PS51363"/>
    </source>
</evidence>
<dbReference type="SUPFAM" id="SSF48371">
    <property type="entry name" value="ARM repeat"/>
    <property type="match status" value="1"/>
</dbReference>
<keyword evidence="2" id="KW-0648">Protein biosynthesis</keyword>
<dbReference type="PROSITE" id="PS51363">
    <property type="entry name" value="W2"/>
    <property type="match status" value="1"/>
</dbReference>
<feature type="domain" description="W2" evidence="1">
    <location>
        <begin position="232"/>
        <end position="377"/>
    </location>
</feature>
<dbReference type="Gene3D" id="1.25.40.180">
    <property type="match status" value="1"/>
</dbReference>
<keyword evidence="4" id="KW-1185">Reference proteome</keyword>
<evidence type="ECO:0000313" key="4">
    <source>
        <dbReference type="Proteomes" id="UP001642409"/>
    </source>
</evidence>
<reference evidence="3 4" key="2">
    <citation type="submission" date="2024-07" db="EMBL/GenBank/DDBJ databases">
        <authorList>
            <person name="Akdeniz Z."/>
        </authorList>
    </citation>
    <scope>NUCLEOTIDE SEQUENCE [LARGE SCALE GENOMIC DNA]</scope>
</reference>
<proteinExistence type="predicted"/>
<dbReference type="PANTHER" id="PTHR14208">
    <property type="entry name" value="BASIC LEUCINE ZIPPER AND W2 DOMAIN-CONTAINING PROTEIN"/>
    <property type="match status" value="1"/>
</dbReference>
<dbReference type="Pfam" id="PF02020">
    <property type="entry name" value="W2"/>
    <property type="match status" value="1"/>
</dbReference>
<name>A0AA86UHK5_9EUKA</name>
<comment type="caution">
    <text evidence="2">The sequence shown here is derived from an EMBL/GenBank/DDBJ whole genome shotgun (WGS) entry which is preliminary data.</text>
</comment>
<dbReference type="Proteomes" id="UP001642409">
    <property type="component" value="Unassembled WGS sequence"/>
</dbReference>
<accession>A0AA86UHK5</accession>
<dbReference type="EMBL" id="CATOUU010000824">
    <property type="protein sequence ID" value="CAI9951402.1"/>
    <property type="molecule type" value="Genomic_DNA"/>
</dbReference>
<dbReference type="InterPro" id="IPR003307">
    <property type="entry name" value="W2_domain"/>
</dbReference>
<keyword evidence="2" id="KW-0396">Initiation factor</keyword>
<dbReference type="GO" id="GO:0005737">
    <property type="term" value="C:cytoplasm"/>
    <property type="evidence" value="ECO:0007669"/>
    <property type="project" value="TreeGrafter"/>
</dbReference>
<dbReference type="GO" id="GO:0016020">
    <property type="term" value="C:membrane"/>
    <property type="evidence" value="ECO:0007669"/>
    <property type="project" value="TreeGrafter"/>
</dbReference>
<dbReference type="GO" id="GO:0003743">
    <property type="term" value="F:translation initiation factor activity"/>
    <property type="evidence" value="ECO:0007669"/>
    <property type="project" value="UniProtKB-KW"/>
</dbReference>
<dbReference type="InterPro" id="IPR016024">
    <property type="entry name" value="ARM-type_fold"/>
</dbReference>
<gene>
    <name evidence="3" type="ORF">HINF_LOCUS37085</name>
    <name evidence="2" type="ORF">HINF_LOCUS39047</name>
</gene>